<keyword evidence="2" id="KW-0560">Oxidoreductase</keyword>
<evidence type="ECO:0000256" key="1">
    <source>
        <dbReference type="ARBA" id="ARBA00010617"/>
    </source>
</evidence>
<evidence type="ECO:0000313" key="4">
    <source>
        <dbReference type="Proteomes" id="UP000700706"/>
    </source>
</evidence>
<dbReference type="EMBL" id="JAEKLZ010000361">
    <property type="protein sequence ID" value="MBW8728146.1"/>
    <property type="molecule type" value="Genomic_DNA"/>
</dbReference>
<dbReference type="InterPro" id="IPR002397">
    <property type="entry name" value="Cyt_P450_B"/>
</dbReference>
<organism evidence="3 4">
    <name type="scientific">Inquilinus limosus</name>
    <dbReference type="NCBI Taxonomy" id="171674"/>
    <lineage>
        <taxon>Bacteria</taxon>
        <taxon>Pseudomonadati</taxon>
        <taxon>Pseudomonadota</taxon>
        <taxon>Alphaproteobacteria</taxon>
        <taxon>Rhodospirillales</taxon>
        <taxon>Rhodospirillaceae</taxon>
        <taxon>Inquilinus</taxon>
    </lineage>
</organism>
<dbReference type="PANTHER" id="PTHR46696:SF1">
    <property type="entry name" value="CYTOCHROME P450 YJIB-RELATED"/>
    <property type="match status" value="1"/>
</dbReference>
<dbReference type="Pfam" id="PF00067">
    <property type="entry name" value="p450"/>
    <property type="match status" value="1"/>
</dbReference>
<sequence length="373" mass="39077">MPSDPIAAVTHPDPYPWYAALRQRPFHRDEALGLWVAARAEDALAVLASPACRVRPPSEPVPRPLAGGGAGALFGRLVRMTDGDAQARAKRAVAAALDVPAEQVAAEARRQAVALAADRIGLDELIFALPVRVVAALLGFGPEQLSEVAGRMRDVVAAFAPGAAAETIGRGHDAAAAMVTLTEALIGEPGSLARRLRDAAGREGGIDPAAVTANAVGFLFQVHDAGAGLLGNAILALGARPELRRAAMADRALLPELVQEVLRCDPPAQNTRRFVAEDTVIAGQALRTGDAILVVIAAANRDPALNPDPDRFDPARPDRRLLTFGHGRHACPGDAIALAIAVAGLDALLDRLPHWPERPAGYRPSNVRIPVFA</sequence>
<dbReference type="PROSITE" id="PS00086">
    <property type="entry name" value="CYTOCHROME_P450"/>
    <property type="match status" value="1"/>
</dbReference>
<dbReference type="InterPro" id="IPR017972">
    <property type="entry name" value="Cyt_P450_CS"/>
</dbReference>
<gene>
    <name evidence="3" type="ORF">JF625_23750</name>
</gene>
<dbReference type="CDD" id="cd11036">
    <property type="entry name" value="AknT-like"/>
    <property type="match status" value="1"/>
</dbReference>
<reference evidence="3" key="1">
    <citation type="submission" date="2020-06" db="EMBL/GenBank/DDBJ databases">
        <title>Stable isotope informed genome-resolved metagenomics uncovers potential trophic interactions in rhizosphere soil.</title>
        <authorList>
            <person name="Starr E.P."/>
            <person name="Shi S."/>
            <person name="Blazewicz S.J."/>
            <person name="Koch B.J."/>
            <person name="Probst A.J."/>
            <person name="Hungate B.A."/>
            <person name="Pett-Ridge J."/>
            <person name="Firestone M.K."/>
            <person name="Banfield J.F."/>
        </authorList>
    </citation>
    <scope>NUCLEOTIDE SEQUENCE</scope>
    <source>
        <strain evidence="3">YM_69_17</strain>
    </source>
</reference>
<dbReference type="InterPro" id="IPR036396">
    <property type="entry name" value="Cyt_P450_sf"/>
</dbReference>
<keyword evidence="2" id="KW-0349">Heme</keyword>
<keyword evidence="2" id="KW-0479">Metal-binding</keyword>
<name>A0A952FTU5_9PROT</name>
<dbReference type="PRINTS" id="PR00359">
    <property type="entry name" value="BP450"/>
</dbReference>
<dbReference type="GO" id="GO:0004497">
    <property type="term" value="F:monooxygenase activity"/>
    <property type="evidence" value="ECO:0007669"/>
    <property type="project" value="UniProtKB-KW"/>
</dbReference>
<dbReference type="GO" id="GO:0020037">
    <property type="term" value="F:heme binding"/>
    <property type="evidence" value="ECO:0007669"/>
    <property type="project" value="InterPro"/>
</dbReference>
<dbReference type="SUPFAM" id="SSF48264">
    <property type="entry name" value="Cytochrome P450"/>
    <property type="match status" value="1"/>
</dbReference>
<dbReference type="GO" id="GO:0016705">
    <property type="term" value="F:oxidoreductase activity, acting on paired donors, with incorporation or reduction of molecular oxygen"/>
    <property type="evidence" value="ECO:0007669"/>
    <property type="project" value="InterPro"/>
</dbReference>
<accession>A0A952FTU5</accession>
<protein>
    <submittedName>
        <fullName evidence="3">Cytochrome P450</fullName>
    </submittedName>
</protein>
<dbReference type="Gene3D" id="1.10.630.10">
    <property type="entry name" value="Cytochrome P450"/>
    <property type="match status" value="1"/>
</dbReference>
<comment type="caution">
    <text evidence="3">The sequence shown here is derived from an EMBL/GenBank/DDBJ whole genome shotgun (WGS) entry which is preliminary data.</text>
</comment>
<keyword evidence="2" id="KW-0408">Iron</keyword>
<dbReference type="InterPro" id="IPR001128">
    <property type="entry name" value="Cyt_P450"/>
</dbReference>
<proteinExistence type="inferred from homology"/>
<dbReference type="PANTHER" id="PTHR46696">
    <property type="entry name" value="P450, PUTATIVE (EUROFUNG)-RELATED"/>
    <property type="match status" value="1"/>
</dbReference>
<evidence type="ECO:0000313" key="3">
    <source>
        <dbReference type="EMBL" id="MBW8728146.1"/>
    </source>
</evidence>
<dbReference type="GO" id="GO:0005506">
    <property type="term" value="F:iron ion binding"/>
    <property type="evidence" value="ECO:0007669"/>
    <property type="project" value="InterPro"/>
</dbReference>
<comment type="similarity">
    <text evidence="1 2">Belongs to the cytochrome P450 family.</text>
</comment>
<dbReference type="AlphaFoldDB" id="A0A952FTU5"/>
<keyword evidence="2" id="KW-0503">Monooxygenase</keyword>
<evidence type="ECO:0000256" key="2">
    <source>
        <dbReference type="RuleBase" id="RU000461"/>
    </source>
</evidence>
<dbReference type="Proteomes" id="UP000700706">
    <property type="component" value="Unassembled WGS sequence"/>
</dbReference>